<feature type="domain" description="ABC1 atypical kinase-like" evidence="4">
    <location>
        <begin position="233"/>
        <end position="286"/>
    </location>
</feature>
<keyword evidence="3" id="KW-0472">Membrane</keyword>
<dbReference type="Pfam" id="PF03109">
    <property type="entry name" value="ABC1"/>
    <property type="match status" value="2"/>
</dbReference>
<keyword evidence="3" id="KW-1133">Transmembrane helix</keyword>
<evidence type="ECO:0000256" key="1">
    <source>
        <dbReference type="ARBA" id="ARBA00009670"/>
    </source>
</evidence>
<dbReference type="InterPro" id="IPR011009">
    <property type="entry name" value="Kinase-like_dom_sf"/>
</dbReference>
<protein>
    <recommendedName>
        <fullName evidence="4">ABC1 atypical kinase-like domain-containing protein</fullName>
    </recommendedName>
</protein>
<dbReference type="eggNOG" id="KOG1236">
    <property type="taxonomic scope" value="Eukaryota"/>
</dbReference>
<feature type="compositionally biased region" description="Low complexity" evidence="2">
    <location>
        <begin position="73"/>
        <end position="84"/>
    </location>
</feature>
<dbReference type="OrthoDB" id="1290869at2759"/>
<dbReference type="RefSeq" id="XP_007509916.1">
    <property type="nucleotide sequence ID" value="XM_007509854.1"/>
</dbReference>
<feature type="transmembrane region" description="Helical" evidence="3">
    <location>
        <begin position="98"/>
        <end position="119"/>
    </location>
</feature>
<organism evidence="5 6">
    <name type="scientific">Bathycoccus prasinos</name>
    <dbReference type="NCBI Taxonomy" id="41875"/>
    <lineage>
        <taxon>Eukaryota</taxon>
        <taxon>Viridiplantae</taxon>
        <taxon>Chlorophyta</taxon>
        <taxon>Mamiellophyceae</taxon>
        <taxon>Mamiellales</taxon>
        <taxon>Bathycoccaceae</taxon>
        <taxon>Bathycoccus</taxon>
    </lineage>
</organism>
<dbReference type="AlphaFoldDB" id="K8ELU8"/>
<dbReference type="SUPFAM" id="SSF56112">
    <property type="entry name" value="Protein kinase-like (PK-like)"/>
    <property type="match status" value="1"/>
</dbReference>
<dbReference type="Proteomes" id="UP000198341">
    <property type="component" value="Chromosome 12"/>
</dbReference>
<evidence type="ECO:0000313" key="6">
    <source>
        <dbReference type="Proteomes" id="UP000198341"/>
    </source>
</evidence>
<feature type="domain" description="ABC1 atypical kinase-like" evidence="4">
    <location>
        <begin position="372"/>
        <end position="602"/>
    </location>
</feature>
<dbReference type="STRING" id="41875.K8ELU8"/>
<reference evidence="5 6" key="1">
    <citation type="submission" date="2011-10" db="EMBL/GenBank/DDBJ databases">
        <authorList>
            <person name="Genoscope - CEA"/>
        </authorList>
    </citation>
    <scope>NUCLEOTIDE SEQUENCE [LARGE SCALE GENOMIC DNA]</scope>
    <source>
        <strain evidence="5 6">RCC 1105</strain>
    </source>
</reference>
<dbReference type="EMBL" id="FO082267">
    <property type="protein sequence ID" value="CCO19031.1"/>
    <property type="molecule type" value="Genomic_DNA"/>
</dbReference>
<dbReference type="PANTHER" id="PTHR45890:SF1">
    <property type="entry name" value="AARF DOMAIN CONTAINING KINASE 2"/>
    <property type="match status" value="1"/>
</dbReference>
<evidence type="ECO:0000313" key="5">
    <source>
        <dbReference type="EMBL" id="CCO19031.1"/>
    </source>
</evidence>
<name>K8ELU8_9CHLO</name>
<dbReference type="InterPro" id="IPR044095">
    <property type="entry name" value="ADCK2_dom"/>
</dbReference>
<evidence type="ECO:0000259" key="4">
    <source>
        <dbReference type="Pfam" id="PF03109"/>
    </source>
</evidence>
<dbReference type="PANTHER" id="PTHR45890">
    <property type="entry name" value="AARF DOMAIN CONTAINING KINASE 2 (PREDICTED)"/>
    <property type="match status" value="1"/>
</dbReference>
<sequence length="750" mass="83983">MYRNRWNSATKSVPHSVRALHLATKTTHKAAIARKSALTPQTISNANFALRFAQRKMYMSINGKTAVKRNTKSSISSSNSNSGSTAALRSANKRNNRIVVGSLCAASLPIFGMVAKTYYFDNRLAKCNQAESSGTPSSNSSTAEHVNDELSDHAKEKVMTILRSIHLAFLFAPALVFAPLTYLKSCPLWYKKLWYMLIRKTLEFAGPAFIKWGQWASTRYDVFPAVLCHELEKLQSTAPEHKWEHTKSTLERVYGDTFDHIFESFDEHPMASGSIAQVHRATLREGVAESSKKRQDLFSRFNYALIAGVEMLLSGQGFNAVVDGIRDMWNDGAAGIGHFLHLDEVVHDEENGTNAGEGGEGVVTKKRRRKEKRREVAVKVRHPGVVDALKRDFKILLWFASFTKNISWLEPLQLENTVGQFGVHMLSQVDLGVEAENLNRFRKSFLLMPAVSFPTPITSLSAEDVLVETFESGTTISSYLVSPEVAEKIGFECSEQNKTLAALGVQTLLKMLIDDNFLHADLHPGNILVRLPGKNMMFSSSEADDHGPTLEANGERQMTDAPKPEIIILDTGLAATLTRENQSDLAEMFSAMLRWDGRGVAERILKFVAPSSKDTSIQNNAIESERFKSEMEEAVKQFAAGPPRAGDCMSRVFEIVQEHRLCLDPSIMIAVVTVMVLEGWQWRLDPSVSILDRLNSVLELSKKRYHRMKVLDWSLREMYDPYSGPNFYEKDESGATRRSESFDYGLSPYA</sequence>
<proteinExistence type="inferred from homology"/>
<dbReference type="InterPro" id="IPR004147">
    <property type="entry name" value="ABC1_dom"/>
</dbReference>
<dbReference type="GeneID" id="19012576"/>
<dbReference type="CDD" id="cd13971">
    <property type="entry name" value="ADCK2-like"/>
    <property type="match status" value="1"/>
</dbReference>
<accession>K8ELU8</accession>
<keyword evidence="3" id="KW-0812">Transmembrane</keyword>
<keyword evidence="6" id="KW-1185">Reference proteome</keyword>
<evidence type="ECO:0000256" key="2">
    <source>
        <dbReference type="SAM" id="MobiDB-lite"/>
    </source>
</evidence>
<comment type="similarity">
    <text evidence="1">Belongs to the protein kinase superfamily. ADCK protein kinase family.</text>
</comment>
<dbReference type="KEGG" id="bpg:Bathy12g03820"/>
<feature type="region of interest" description="Disordered" evidence="2">
    <location>
        <begin position="68"/>
        <end position="88"/>
    </location>
</feature>
<dbReference type="InterPro" id="IPR052402">
    <property type="entry name" value="ADCK_kinase"/>
</dbReference>
<gene>
    <name evidence="5" type="ordered locus">Bathy12g03820</name>
</gene>
<evidence type="ECO:0000256" key="3">
    <source>
        <dbReference type="SAM" id="Phobius"/>
    </source>
</evidence>